<feature type="region of interest" description="Disordered" evidence="1">
    <location>
        <begin position="118"/>
        <end position="198"/>
    </location>
</feature>
<dbReference type="InterPro" id="IPR019370">
    <property type="entry name" value="E2F-assoc_phosphoprotein"/>
</dbReference>
<feature type="region of interest" description="Disordered" evidence="1">
    <location>
        <begin position="278"/>
        <end position="304"/>
    </location>
</feature>
<gene>
    <name evidence="2" type="ORF">ACHAXA_002835</name>
</gene>
<dbReference type="Pfam" id="PF10238">
    <property type="entry name" value="Eapp_C"/>
    <property type="match status" value="1"/>
</dbReference>
<protein>
    <recommendedName>
        <fullName evidence="4">E2F-associated phosphoprotein</fullName>
    </recommendedName>
</protein>
<evidence type="ECO:0000256" key="1">
    <source>
        <dbReference type="SAM" id="MobiDB-lite"/>
    </source>
</evidence>
<name>A0ABD3RZP5_9STRA</name>
<evidence type="ECO:0000313" key="3">
    <source>
        <dbReference type="Proteomes" id="UP001530377"/>
    </source>
</evidence>
<dbReference type="PANTHER" id="PTHR15967:SF0">
    <property type="entry name" value="E2F-ASSOCIATED PHOSPHOPROTEIN"/>
    <property type="match status" value="1"/>
</dbReference>
<comment type="caution">
    <text evidence="2">The sequence shown here is derived from an EMBL/GenBank/DDBJ whole genome shotgun (WGS) entry which is preliminary data.</text>
</comment>
<keyword evidence="3" id="KW-1185">Reference proteome</keyword>
<organism evidence="2 3">
    <name type="scientific">Cyclostephanos tholiformis</name>
    <dbReference type="NCBI Taxonomy" id="382380"/>
    <lineage>
        <taxon>Eukaryota</taxon>
        <taxon>Sar</taxon>
        <taxon>Stramenopiles</taxon>
        <taxon>Ochrophyta</taxon>
        <taxon>Bacillariophyta</taxon>
        <taxon>Coscinodiscophyceae</taxon>
        <taxon>Thalassiosirophycidae</taxon>
        <taxon>Stephanodiscales</taxon>
        <taxon>Stephanodiscaceae</taxon>
        <taxon>Cyclostephanos</taxon>
    </lineage>
</organism>
<feature type="compositionally biased region" description="Polar residues" evidence="1">
    <location>
        <begin position="142"/>
        <end position="188"/>
    </location>
</feature>
<evidence type="ECO:0008006" key="4">
    <source>
        <dbReference type="Google" id="ProtNLM"/>
    </source>
</evidence>
<dbReference type="AlphaFoldDB" id="A0ABD3RZP5"/>
<accession>A0ABD3RZP5</accession>
<evidence type="ECO:0000313" key="2">
    <source>
        <dbReference type="EMBL" id="KAL3817686.1"/>
    </source>
</evidence>
<dbReference type="PANTHER" id="PTHR15967">
    <property type="entry name" value="E2F-ASSOCIATED PHOSPHOPROTEIN"/>
    <property type="match status" value="1"/>
</dbReference>
<sequence length="342" mass="37949">MEEEGVPMALLAIDAAAIVSETDAAHSHSSGDEDEGWLSSRHHRARRCVVTAESTIHEYSNDDSDDDDGDADMNDEAERPEDLYCENMDDEDEAWVYKHMRGGREELVRVRQQLRSDYANGSDDEADGGKSDDQRHPKKIKGSTNLAEQTHVNGALSTSQQTKDIGDQSNVENSKSTNSEWDNGQESTGKGEPSISHNPNLKQALLLKPRSSDAILSCPRCFNTVCMDCQQHERYANQFRAMFVMNIGVDWNKRMIYDDAAGGLKLVDSTLIAGTAGGRIQLEENEDNGTTGPDRIPHEDTSNDDESAALYFPVHCSYCQWEVAALDMTDEVYYFYGCIASA</sequence>
<feature type="compositionally biased region" description="Acidic residues" evidence="1">
    <location>
        <begin position="61"/>
        <end position="75"/>
    </location>
</feature>
<reference evidence="2 3" key="1">
    <citation type="submission" date="2024-10" db="EMBL/GenBank/DDBJ databases">
        <title>Updated reference genomes for cyclostephanoid diatoms.</title>
        <authorList>
            <person name="Roberts W.R."/>
            <person name="Alverson A.J."/>
        </authorList>
    </citation>
    <scope>NUCLEOTIDE SEQUENCE [LARGE SCALE GENOMIC DNA]</scope>
    <source>
        <strain evidence="2 3">AJA228-03</strain>
    </source>
</reference>
<dbReference type="EMBL" id="JALLPB020000096">
    <property type="protein sequence ID" value="KAL3817686.1"/>
    <property type="molecule type" value="Genomic_DNA"/>
</dbReference>
<feature type="region of interest" description="Disordered" evidence="1">
    <location>
        <begin position="23"/>
        <end position="88"/>
    </location>
</feature>
<proteinExistence type="predicted"/>
<dbReference type="Proteomes" id="UP001530377">
    <property type="component" value="Unassembled WGS sequence"/>
</dbReference>